<dbReference type="AlphaFoldDB" id="H3AQ48"/>
<dbReference type="Proteomes" id="UP000008672">
    <property type="component" value="Unassembled WGS sequence"/>
</dbReference>
<evidence type="ECO:0000313" key="4">
    <source>
        <dbReference type="Proteomes" id="UP000008672"/>
    </source>
</evidence>
<dbReference type="Pfam" id="PF09380">
    <property type="entry name" value="FERM_C"/>
    <property type="match status" value="1"/>
</dbReference>
<dbReference type="InterPro" id="IPR035963">
    <property type="entry name" value="FERM_2"/>
</dbReference>
<dbReference type="InterPro" id="IPR041788">
    <property type="entry name" value="FARP1/FARP2/FRMD7_FERM_C"/>
</dbReference>
<feature type="domain" description="FERM" evidence="2">
    <location>
        <begin position="1"/>
        <end position="218"/>
    </location>
</feature>
<dbReference type="InterPro" id="IPR051835">
    <property type="entry name" value="RAC1-GEF"/>
</dbReference>
<dbReference type="Ensembl" id="ENSLACT00000011859.1">
    <property type="protein sequence ID" value="ENSLACP00000011769.1"/>
    <property type="gene ID" value="ENSLACG00000010361.1"/>
</dbReference>
<dbReference type="EMBL" id="AFYH01167350">
    <property type="status" value="NOT_ANNOTATED_CDS"/>
    <property type="molecule type" value="Genomic_DNA"/>
</dbReference>
<evidence type="ECO:0000259" key="2">
    <source>
        <dbReference type="PROSITE" id="PS50057"/>
    </source>
</evidence>
<dbReference type="InterPro" id="IPR014352">
    <property type="entry name" value="FERM/acyl-CoA-bd_prot_sf"/>
</dbReference>
<dbReference type="GeneTree" id="ENSGT00940000158642"/>
<protein>
    <submittedName>
        <fullName evidence="3">FERM, ARH/RhoGEF and pleckstrin domain protein 2</fullName>
    </submittedName>
</protein>
<dbReference type="InterPro" id="IPR018980">
    <property type="entry name" value="FERM_PH-like_C"/>
</dbReference>
<dbReference type="PANTHER" id="PTHR45858:SF4">
    <property type="entry name" value="FERM, ARHGEF AND PLECKSTRIN DOMAIN-CONTAINING PROTEIN 2"/>
    <property type="match status" value="1"/>
</dbReference>
<dbReference type="InterPro" id="IPR019748">
    <property type="entry name" value="FERM_central"/>
</dbReference>
<dbReference type="EMBL" id="AFYH01167346">
    <property type="status" value="NOT_ANNOTATED_CDS"/>
    <property type="molecule type" value="Genomic_DNA"/>
</dbReference>
<gene>
    <name evidence="3" type="primary">FARP2</name>
</gene>
<proteinExistence type="predicted"/>
<dbReference type="HOGENOM" id="CLU_353345_0_0_1"/>
<dbReference type="EMBL" id="AFYH01167349">
    <property type="status" value="NOT_ANNOTATED_CDS"/>
    <property type="molecule type" value="Genomic_DNA"/>
</dbReference>
<dbReference type="EMBL" id="AFYH01167352">
    <property type="status" value="NOT_ANNOTATED_CDS"/>
    <property type="molecule type" value="Genomic_DNA"/>
</dbReference>
<dbReference type="EMBL" id="AFYH01167343">
    <property type="status" value="NOT_ANNOTATED_CDS"/>
    <property type="molecule type" value="Genomic_DNA"/>
</dbReference>
<sequence length="697" mass="78184">RFVRGPKNTVFRLAVKFFPPDPGQLQEEYTRYLFALQIKKHLAEQKLTCNENTAALFISHFLQSELGDFEEPVDREHLKMNRYLPNQDSMQEKILEFHRSHVGQNPAESDFQVLEIARKLEMYGIRFHPASDREGTKINLAVAHMGVLVFQGNTKINTFNWSKIRKMSFKRKRFLIKLHPEVHGPFQDTLEFLLGSRDECKIFWKNCVEYHAFFRLFDQPKPKAKPLFFSRGSSFRYSGRTQKQLVDYVRDSGTRRTTFQRRPSKARVSARTLNPDLPKQSHSFTEGLRVPGSPSSATISFQSFPSTSVIASSLPVFTDSTACSLDLKRSPLRSPAEEKVGAALPPEDHGWRKPGQMRSSNLQSFQGFDSHNPAENCSPSSGFAESSSGLEREAENSHRKISLTCQNDNDEDDCTTGIFITNSDYNVSQLRGRGTPLFTLTNTHLQVTEEFIDDDPTEISFFAGGSEAFSYAYGSGALAGSDAYAQKRESQSVVSTQNIYKKNFEPLPFSTDPTGVDLEEDLSYHEKSDFNGNDQPANASDLFEVKAQAVKMQGLMSKSETSSLVNNQSESSSLNNLPLNGLSETTSLNIAGSSVHSEASSMVNFPTSSVRSESSSTFQFSDLIDQLEHMSYPPTTTTEDSSSSDSESWDSENGNPLDNNLFFSNPFTHIAGENFTFDFQNNLKNSSQLTPSERTSF</sequence>
<organism evidence="3 4">
    <name type="scientific">Latimeria chalumnae</name>
    <name type="common">Coelacanth</name>
    <dbReference type="NCBI Taxonomy" id="7897"/>
    <lineage>
        <taxon>Eukaryota</taxon>
        <taxon>Metazoa</taxon>
        <taxon>Chordata</taxon>
        <taxon>Craniata</taxon>
        <taxon>Vertebrata</taxon>
        <taxon>Euteleostomi</taxon>
        <taxon>Coelacanthiformes</taxon>
        <taxon>Coelacanthidae</taxon>
        <taxon>Latimeria</taxon>
    </lineage>
</organism>
<dbReference type="EMBL" id="AFYH01167351">
    <property type="status" value="NOT_ANNOTATED_CDS"/>
    <property type="molecule type" value="Genomic_DNA"/>
</dbReference>
<dbReference type="Gene3D" id="2.30.29.30">
    <property type="entry name" value="Pleckstrin-homology domain (PH domain)/Phosphotyrosine-binding domain (PTB)"/>
    <property type="match status" value="1"/>
</dbReference>
<evidence type="ECO:0000313" key="3">
    <source>
        <dbReference type="Ensembl" id="ENSLACP00000011769.1"/>
    </source>
</evidence>
<dbReference type="InterPro" id="IPR019749">
    <property type="entry name" value="Band_41_domain"/>
</dbReference>
<dbReference type="EMBL" id="AFYH01167348">
    <property type="status" value="NOT_ANNOTATED_CDS"/>
    <property type="molecule type" value="Genomic_DNA"/>
</dbReference>
<dbReference type="InParanoid" id="H3AQ48"/>
<feature type="compositionally biased region" description="Low complexity" evidence="1">
    <location>
        <begin position="378"/>
        <end position="388"/>
    </location>
</feature>
<dbReference type="SUPFAM" id="SSF47031">
    <property type="entry name" value="Second domain of FERM"/>
    <property type="match status" value="1"/>
</dbReference>
<dbReference type="eggNOG" id="KOG3531">
    <property type="taxonomic scope" value="Eukaryota"/>
</dbReference>
<dbReference type="PROSITE" id="PS50057">
    <property type="entry name" value="FERM_3"/>
    <property type="match status" value="1"/>
</dbReference>
<accession>H3AQ48</accession>
<dbReference type="InterPro" id="IPR014847">
    <property type="entry name" value="FA"/>
</dbReference>
<dbReference type="CDD" id="cd13193">
    <property type="entry name" value="FERM_C_FARP1-like"/>
    <property type="match status" value="1"/>
</dbReference>
<dbReference type="CDD" id="cd14473">
    <property type="entry name" value="FERM_B-lobe"/>
    <property type="match status" value="1"/>
</dbReference>
<dbReference type="SMART" id="SM01195">
    <property type="entry name" value="FA"/>
    <property type="match status" value="1"/>
</dbReference>
<dbReference type="EMBL" id="AFYH01167345">
    <property type="status" value="NOT_ANNOTATED_CDS"/>
    <property type="molecule type" value="Genomic_DNA"/>
</dbReference>
<feature type="compositionally biased region" description="Basic and acidic residues" evidence="1">
    <location>
        <begin position="335"/>
        <end position="351"/>
    </location>
</feature>
<name>H3AQ48_LATCH</name>
<dbReference type="InterPro" id="IPR011993">
    <property type="entry name" value="PH-like_dom_sf"/>
</dbReference>
<dbReference type="Pfam" id="PF08736">
    <property type="entry name" value="FA"/>
    <property type="match status" value="1"/>
</dbReference>
<dbReference type="SUPFAM" id="SSF50729">
    <property type="entry name" value="PH domain-like"/>
    <property type="match status" value="1"/>
</dbReference>
<reference evidence="3" key="2">
    <citation type="submission" date="2025-08" db="UniProtKB">
        <authorList>
            <consortium name="Ensembl"/>
        </authorList>
    </citation>
    <scope>IDENTIFICATION</scope>
</reference>
<keyword evidence="4" id="KW-1185">Reference proteome</keyword>
<dbReference type="EMBL" id="AFYH01167347">
    <property type="status" value="NOT_ANNOTATED_CDS"/>
    <property type="molecule type" value="Genomic_DNA"/>
</dbReference>
<dbReference type="Bgee" id="ENSLACG00000010361">
    <property type="expression patterns" value="Expressed in pelvic fin and 1 other cell type or tissue"/>
</dbReference>
<reference evidence="3" key="3">
    <citation type="submission" date="2025-09" db="UniProtKB">
        <authorList>
            <consortium name="Ensembl"/>
        </authorList>
    </citation>
    <scope>IDENTIFICATION</scope>
</reference>
<dbReference type="FunFam" id="2.30.29.30:FF:000002">
    <property type="entry name" value="Band 4.1-like protein 5 isoform 1"/>
    <property type="match status" value="1"/>
</dbReference>
<feature type="region of interest" description="Disordered" evidence="1">
    <location>
        <begin position="631"/>
        <end position="655"/>
    </location>
</feature>
<dbReference type="InterPro" id="IPR000299">
    <property type="entry name" value="FERM_domain"/>
</dbReference>
<feature type="region of interest" description="Disordered" evidence="1">
    <location>
        <begin position="334"/>
        <end position="358"/>
    </location>
</feature>
<feature type="compositionally biased region" description="Low complexity" evidence="1">
    <location>
        <begin position="635"/>
        <end position="646"/>
    </location>
</feature>
<feature type="region of interest" description="Disordered" evidence="1">
    <location>
        <begin position="373"/>
        <end position="395"/>
    </location>
</feature>
<dbReference type="GO" id="GO:0005085">
    <property type="term" value="F:guanyl-nucleotide exchange factor activity"/>
    <property type="evidence" value="ECO:0007669"/>
    <property type="project" value="TreeGrafter"/>
</dbReference>
<dbReference type="PANTHER" id="PTHR45858">
    <property type="entry name" value="FERM DOMAIN CONTAINING PROTEIN"/>
    <property type="match status" value="1"/>
</dbReference>
<reference evidence="4" key="1">
    <citation type="submission" date="2011-08" db="EMBL/GenBank/DDBJ databases">
        <title>The draft genome of Latimeria chalumnae.</title>
        <authorList>
            <person name="Di Palma F."/>
            <person name="Alfoldi J."/>
            <person name="Johnson J."/>
            <person name="Berlin A."/>
            <person name="Gnerre S."/>
            <person name="Jaffe D."/>
            <person name="MacCallum I."/>
            <person name="Young S."/>
            <person name="Walker B.J."/>
            <person name="Lander E."/>
            <person name="Lindblad-Toh K."/>
        </authorList>
    </citation>
    <scope>NUCLEOTIDE SEQUENCE [LARGE SCALE GENOMIC DNA]</scope>
    <source>
        <strain evidence="4">Wild caught</strain>
    </source>
</reference>
<dbReference type="SMART" id="SM01196">
    <property type="entry name" value="FERM_C"/>
    <property type="match status" value="1"/>
</dbReference>
<dbReference type="Gene3D" id="1.20.80.10">
    <property type="match status" value="1"/>
</dbReference>
<dbReference type="STRING" id="7897.ENSLACP00000011769"/>
<dbReference type="EMBL" id="AFYH01167344">
    <property type="status" value="NOT_ANNOTATED_CDS"/>
    <property type="molecule type" value="Genomic_DNA"/>
</dbReference>
<dbReference type="Pfam" id="PF00373">
    <property type="entry name" value="FERM_M"/>
    <property type="match status" value="1"/>
</dbReference>
<dbReference type="OMA" id="LTCHENT"/>
<evidence type="ECO:0000256" key="1">
    <source>
        <dbReference type="SAM" id="MobiDB-lite"/>
    </source>
</evidence>
<dbReference type="SMART" id="SM00295">
    <property type="entry name" value="B41"/>
    <property type="match status" value="1"/>
</dbReference>
<dbReference type="PRINTS" id="PR00935">
    <property type="entry name" value="BAND41"/>
</dbReference>
<dbReference type="FunFam" id="1.20.80.10:FF:000005">
    <property type="entry name" value="FERM, RhoGEF and pleckstrin domain-containing protein 1"/>
    <property type="match status" value="1"/>
</dbReference>